<dbReference type="Pfam" id="PF03647">
    <property type="entry name" value="Tmemb_14"/>
    <property type="match status" value="1"/>
</dbReference>
<keyword evidence="3 6" id="KW-0812">Transmembrane</keyword>
<feature type="transmembrane region" description="Helical" evidence="6">
    <location>
        <begin position="57"/>
        <end position="75"/>
    </location>
</feature>
<dbReference type="GO" id="GO:0031966">
    <property type="term" value="C:mitochondrial membrane"/>
    <property type="evidence" value="ECO:0007669"/>
    <property type="project" value="TreeGrafter"/>
</dbReference>
<keyword evidence="4 6" id="KW-1133">Transmembrane helix</keyword>
<organism evidence="7 8">
    <name type="scientific">Leucosporidium creatinivorum</name>
    <dbReference type="NCBI Taxonomy" id="106004"/>
    <lineage>
        <taxon>Eukaryota</taxon>
        <taxon>Fungi</taxon>
        <taxon>Dikarya</taxon>
        <taxon>Basidiomycota</taxon>
        <taxon>Pucciniomycotina</taxon>
        <taxon>Microbotryomycetes</taxon>
        <taxon>Leucosporidiales</taxon>
        <taxon>Leucosporidium</taxon>
    </lineage>
</organism>
<feature type="transmembrane region" description="Helical" evidence="6">
    <location>
        <begin position="81"/>
        <end position="99"/>
    </location>
</feature>
<protein>
    <submittedName>
        <fullName evidence="7">Transmembrane protein 14C</fullName>
    </submittedName>
</protein>
<dbReference type="PANTHER" id="PTHR12668">
    <property type="entry name" value="TRANSMEMBRANE PROTEIN 14, 15"/>
    <property type="match status" value="1"/>
</dbReference>
<evidence type="ECO:0000313" key="7">
    <source>
        <dbReference type="EMBL" id="ORY82413.1"/>
    </source>
</evidence>
<name>A0A1Y2FER1_9BASI</name>
<evidence type="ECO:0000256" key="1">
    <source>
        <dbReference type="ARBA" id="ARBA00004370"/>
    </source>
</evidence>
<comment type="similarity">
    <text evidence="2">Belongs to the TMEM14 family.</text>
</comment>
<dbReference type="GO" id="GO:0070453">
    <property type="term" value="P:regulation of heme biosynthetic process"/>
    <property type="evidence" value="ECO:0007669"/>
    <property type="project" value="TreeGrafter"/>
</dbReference>
<dbReference type="AlphaFoldDB" id="A0A1Y2FER1"/>
<dbReference type="EMBL" id="MCGR01000021">
    <property type="protein sequence ID" value="ORY82413.1"/>
    <property type="molecule type" value="Genomic_DNA"/>
</dbReference>
<evidence type="ECO:0000256" key="5">
    <source>
        <dbReference type="ARBA" id="ARBA00023136"/>
    </source>
</evidence>
<dbReference type="InParanoid" id="A0A1Y2FER1"/>
<dbReference type="PANTHER" id="PTHR12668:SF43">
    <property type="entry name" value="TRANSMEMBRANE PROTEIN 14 HOMOLOG"/>
    <property type="match status" value="1"/>
</dbReference>
<evidence type="ECO:0000256" key="4">
    <source>
        <dbReference type="ARBA" id="ARBA00022989"/>
    </source>
</evidence>
<dbReference type="STRING" id="106004.A0A1Y2FER1"/>
<sequence length="103" mass="10451">MSDLDAIFGYASSALIALGGTIGFIKRGSLPSLIAGGGSGAALAYGVRRQTTNPKDVALIVGVSAMLLVVMGSRFARSGKVMPAGIVTLLSVALLIRFGSRLL</sequence>
<feature type="transmembrane region" description="Helical" evidence="6">
    <location>
        <begin position="6"/>
        <end position="25"/>
    </location>
</feature>
<keyword evidence="5 6" id="KW-0472">Membrane</keyword>
<evidence type="ECO:0000256" key="6">
    <source>
        <dbReference type="SAM" id="Phobius"/>
    </source>
</evidence>
<dbReference type="InterPro" id="IPR044890">
    <property type="entry name" value="TMEM14_sf"/>
</dbReference>
<dbReference type="OrthoDB" id="5620at2759"/>
<accession>A0A1Y2FER1</accession>
<comment type="caution">
    <text evidence="7">The sequence shown here is derived from an EMBL/GenBank/DDBJ whole genome shotgun (WGS) entry which is preliminary data.</text>
</comment>
<keyword evidence="8" id="KW-1185">Reference proteome</keyword>
<evidence type="ECO:0000256" key="2">
    <source>
        <dbReference type="ARBA" id="ARBA00007590"/>
    </source>
</evidence>
<reference evidence="7 8" key="1">
    <citation type="submission" date="2016-07" db="EMBL/GenBank/DDBJ databases">
        <title>Pervasive Adenine N6-methylation of Active Genes in Fungi.</title>
        <authorList>
            <consortium name="DOE Joint Genome Institute"/>
            <person name="Mondo S.J."/>
            <person name="Dannebaum R.O."/>
            <person name="Kuo R.C."/>
            <person name="Labutti K."/>
            <person name="Haridas S."/>
            <person name="Kuo A."/>
            <person name="Salamov A."/>
            <person name="Ahrendt S.R."/>
            <person name="Lipzen A."/>
            <person name="Sullivan W."/>
            <person name="Andreopoulos W.B."/>
            <person name="Clum A."/>
            <person name="Lindquist E."/>
            <person name="Daum C."/>
            <person name="Ramamoorthy G.K."/>
            <person name="Gryganskyi A."/>
            <person name="Culley D."/>
            <person name="Magnuson J.K."/>
            <person name="James T.Y."/>
            <person name="O'Malley M.A."/>
            <person name="Stajich J.E."/>
            <person name="Spatafora J.W."/>
            <person name="Visel A."/>
            <person name="Grigoriev I.V."/>
        </authorList>
    </citation>
    <scope>NUCLEOTIDE SEQUENCE [LARGE SCALE GENOMIC DNA]</scope>
    <source>
        <strain evidence="7 8">62-1032</strain>
    </source>
</reference>
<dbReference type="Proteomes" id="UP000193467">
    <property type="component" value="Unassembled WGS sequence"/>
</dbReference>
<dbReference type="InterPro" id="IPR005349">
    <property type="entry name" value="TMEM14"/>
</dbReference>
<dbReference type="Gene3D" id="1.10.10.1740">
    <property type="entry name" value="Transmembrane protein 14-like"/>
    <property type="match status" value="1"/>
</dbReference>
<proteinExistence type="inferred from homology"/>
<evidence type="ECO:0000256" key="3">
    <source>
        <dbReference type="ARBA" id="ARBA00022692"/>
    </source>
</evidence>
<gene>
    <name evidence="7" type="ORF">BCR35DRAFT_83501</name>
</gene>
<comment type="subcellular location">
    <subcellularLocation>
        <location evidence="1">Membrane</location>
    </subcellularLocation>
</comment>
<evidence type="ECO:0000313" key="8">
    <source>
        <dbReference type="Proteomes" id="UP000193467"/>
    </source>
</evidence>